<gene>
    <name evidence="1" type="ORF">EV665_12088</name>
</gene>
<keyword evidence="1" id="KW-0966">Cell projection</keyword>
<comment type="caution">
    <text evidence="1">The sequence shown here is derived from an EMBL/GenBank/DDBJ whole genome shotgun (WGS) entry which is preliminary data.</text>
</comment>
<dbReference type="RefSeq" id="WP_064328898.1">
    <property type="nucleotide sequence ID" value="NZ_BAABEI010000012.1"/>
</dbReference>
<dbReference type="GO" id="GO:0044781">
    <property type="term" value="P:bacterial-type flagellum organization"/>
    <property type="evidence" value="ECO:0007669"/>
    <property type="project" value="InterPro"/>
</dbReference>
<dbReference type="NCBIfam" id="NF009434">
    <property type="entry name" value="PRK12793.1"/>
    <property type="match status" value="1"/>
</dbReference>
<dbReference type="Pfam" id="PF07309">
    <property type="entry name" value="FlaF"/>
    <property type="match status" value="1"/>
</dbReference>
<accession>A0A4R2CBT7</accession>
<reference evidence="1 2" key="1">
    <citation type="submission" date="2019-03" db="EMBL/GenBank/DDBJ databases">
        <title>Genomic Encyclopedia of Type Strains, Phase IV (KMG-IV): sequencing the most valuable type-strain genomes for metagenomic binning, comparative biology and taxonomic classification.</title>
        <authorList>
            <person name="Goeker M."/>
        </authorList>
    </citation>
    <scope>NUCLEOTIDE SEQUENCE [LARGE SCALE GENOMIC DNA]</scope>
    <source>
        <strain evidence="1 2">DSM 18401</strain>
    </source>
</reference>
<dbReference type="InterPro" id="IPR010845">
    <property type="entry name" value="FlaF"/>
</dbReference>
<evidence type="ECO:0000313" key="2">
    <source>
        <dbReference type="Proteomes" id="UP000295351"/>
    </source>
</evidence>
<keyword evidence="2" id="KW-1185">Reference proteome</keyword>
<evidence type="ECO:0000313" key="1">
    <source>
        <dbReference type="EMBL" id="TCN38197.1"/>
    </source>
</evidence>
<name>A0A4R2CBT7_SHIGR</name>
<keyword evidence="1" id="KW-0282">Flagellum</keyword>
<dbReference type="AlphaFoldDB" id="A0A4R2CBT7"/>
<keyword evidence="1" id="KW-0969">Cilium</keyword>
<protein>
    <submittedName>
        <fullName evidence="1">Flagellar protein FlaF</fullName>
    </submittedName>
</protein>
<dbReference type="EMBL" id="SLVX01000020">
    <property type="protein sequence ID" value="TCN38197.1"/>
    <property type="molecule type" value="Genomic_DNA"/>
</dbReference>
<organism evidence="1 2">
    <name type="scientific">Shinella granuli</name>
    <dbReference type="NCBI Taxonomy" id="323621"/>
    <lineage>
        <taxon>Bacteria</taxon>
        <taxon>Pseudomonadati</taxon>
        <taxon>Pseudomonadota</taxon>
        <taxon>Alphaproteobacteria</taxon>
        <taxon>Hyphomicrobiales</taxon>
        <taxon>Rhizobiaceae</taxon>
        <taxon>Shinella</taxon>
    </lineage>
</organism>
<dbReference type="Proteomes" id="UP000295351">
    <property type="component" value="Unassembled WGS sequence"/>
</dbReference>
<sequence length="117" mass="13432">MYQFSYAEIMEEGVAVSKDRERQVLDRSIALLKAAMASDGGNQGREAIEAIYFTRRVWIRFIEDLGDPENQLEAELRANLISIAIWILKEIEKIRKRESSNFQGIIDITTIIKDGIK</sequence>
<proteinExistence type="predicted"/>